<evidence type="ECO:0000313" key="3">
    <source>
        <dbReference type="EMBL" id="MFC5947944.1"/>
    </source>
</evidence>
<organism evidence="3 4">
    <name type="scientific">Pseudonocardia lutea</name>
    <dbReference type="NCBI Taxonomy" id="2172015"/>
    <lineage>
        <taxon>Bacteria</taxon>
        <taxon>Bacillati</taxon>
        <taxon>Actinomycetota</taxon>
        <taxon>Actinomycetes</taxon>
        <taxon>Pseudonocardiales</taxon>
        <taxon>Pseudonocardiaceae</taxon>
        <taxon>Pseudonocardia</taxon>
    </lineage>
</organism>
<evidence type="ECO:0000313" key="4">
    <source>
        <dbReference type="Proteomes" id="UP001596119"/>
    </source>
</evidence>
<dbReference type="InterPro" id="IPR029044">
    <property type="entry name" value="Nucleotide-diphossugar_trans"/>
</dbReference>
<gene>
    <name evidence="3" type="ORF">ACFQH9_06620</name>
</gene>
<evidence type="ECO:0000256" key="1">
    <source>
        <dbReference type="SAM" id="MobiDB-lite"/>
    </source>
</evidence>
<dbReference type="EMBL" id="JBHSQK010000011">
    <property type="protein sequence ID" value="MFC5947944.1"/>
    <property type="molecule type" value="Genomic_DNA"/>
</dbReference>
<feature type="transmembrane region" description="Helical" evidence="2">
    <location>
        <begin position="61"/>
        <end position="83"/>
    </location>
</feature>
<dbReference type="RefSeq" id="WP_379565004.1">
    <property type="nucleotide sequence ID" value="NZ_JBHSQK010000011.1"/>
</dbReference>
<dbReference type="CDD" id="cd06423">
    <property type="entry name" value="CESA_like"/>
    <property type="match status" value="1"/>
</dbReference>
<dbReference type="PANTHER" id="PTHR43630:SF2">
    <property type="entry name" value="GLYCOSYLTRANSFERASE"/>
    <property type="match status" value="1"/>
</dbReference>
<keyword evidence="4" id="KW-1185">Reference proteome</keyword>
<keyword evidence="2" id="KW-0472">Membrane</keyword>
<keyword evidence="3" id="KW-0328">Glycosyltransferase</keyword>
<feature type="transmembrane region" description="Helical" evidence="2">
    <location>
        <begin position="452"/>
        <end position="478"/>
    </location>
</feature>
<sequence length="529" mass="58326">MVGERASTGRDEQGHERRRITPRRGNGDHRLSEVTFGAAIKRTAPRFDRRSSVRETLMPTWLLVLLIMGVNLTLWGTLGIFRLGDDAILRLRYARAARRQAAALPGPRPSRLPARDGGITAEDIAILVPAHNEAAVIAAALESLLKHFPARNIHVVSDASTDETEQIARSYGASVVPTGASKGKAGALDFGIRHFGLIERFAAVMIIDADTRLTEGYLDAALPLLEDPKVAVVAGCAQTDWETTRWLSPGRIVVAHRSRLYAVVQRFVKFGQAGRFVNAVQIVPGFASIYRTRALRHIKVNPPGVAIEDFHMTFEIYRQRLGRVGFSTKAVARTQDPDSLHDYVKQTKRWSLGFWQTVRYYRGRPDVFAWGIALLIVELVVSSVVMLATGLGALVLLAAEAMPFLDVYTPFFDVHSWVVARFSLTVFFFGIVLPDLIITVVVAAIERRAAYLLYAVFYLPMRMIDSAVILWALGAAWLTSSSGVWKSPTRRASPATSPPPAAPVALPQARRPPVPARPLEVAEAESSRR</sequence>
<reference evidence="4" key="1">
    <citation type="journal article" date="2019" name="Int. J. Syst. Evol. Microbiol.">
        <title>The Global Catalogue of Microorganisms (GCM) 10K type strain sequencing project: providing services to taxonomists for standard genome sequencing and annotation.</title>
        <authorList>
            <consortium name="The Broad Institute Genomics Platform"/>
            <consortium name="The Broad Institute Genome Sequencing Center for Infectious Disease"/>
            <person name="Wu L."/>
            <person name="Ma J."/>
        </authorList>
    </citation>
    <scope>NUCLEOTIDE SEQUENCE [LARGE SCALE GENOMIC DNA]</scope>
    <source>
        <strain evidence="4">CGMCC 4.7397</strain>
    </source>
</reference>
<feature type="transmembrane region" description="Helical" evidence="2">
    <location>
        <begin position="367"/>
        <end position="399"/>
    </location>
</feature>
<evidence type="ECO:0000256" key="2">
    <source>
        <dbReference type="SAM" id="Phobius"/>
    </source>
</evidence>
<dbReference type="SUPFAM" id="SSF53448">
    <property type="entry name" value="Nucleotide-diphospho-sugar transferases"/>
    <property type="match status" value="1"/>
</dbReference>
<accession>A0ABW1I6P2</accession>
<dbReference type="GO" id="GO:0016757">
    <property type="term" value="F:glycosyltransferase activity"/>
    <property type="evidence" value="ECO:0007669"/>
    <property type="project" value="UniProtKB-KW"/>
</dbReference>
<dbReference type="PANTHER" id="PTHR43630">
    <property type="entry name" value="POLY-BETA-1,6-N-ACETYL-D-GLUCOSAMINE SYNTHASE"/>
    <property type="match status" value="1"/>
</dbReference>
<proteinExistence type="predicted"/>
<keyword evidence="2" id="KW-1133">Transmembrane helix</keyword>
<comment type="caution">
    <text evidence="3">The sequence shown here is derived from an EMBL/GenBank/DDBJ whole genome shotgun (WGS) entry which is preliminary data.</text>
</comment>
<keyword evidence="2" id="KW-0812">Transmembrane</keyword>
<name>A0ABW1I6P2_9PSEU</name>
<feature type="region of interest" description="Disordered" evidence="1">
    <location>
        <begin position="487"/>
        <end position="529"/>
    </location>
</feature>
<feature type="region of interest" description="Disordered" evidence="1">
    <location>
        <begin position="1"/>
        <end position="32"/>
    </location>
</feature>
<feature type="transmembrane region" description="Helical" evidence="2">
    <location>
        <begin position="419"/>
        <end position="445"/>
    </location>
</feature>
<dbReference type="EC" id="2.4.-.-" evidence="3"/>
<dbReference type="Pfam" id="PF13641">
    <property type="entry name" value="Glyco_tranf_2_3"/>
    <property type="match status" value="1"/>
</dbReference>
<keyword evidence="3" id="KW-0808">Transferase</keyword>
<dbReference type="Proteomes" id="UP001596119">
    <property type="component" value="Unassembled WGS sequence"/>
</dbReference>
<dbReference type="Gene3D" id="3.90.550.10">
    <property type="entry name" value="Spore Coat Polysaccharide Biosynthesis Protein SpsA, Chain A"/>
    <property type="match status" value="1"/>
</dbReference>
<protein>
    <submittedName>
        <fullName evidence="3">Glycosyltransferase family 2 protein</fullName>
        <ecNumber evidence="3">2.4.-.-</ecNumber>
    </submittedName>
</protein>